<feature type="compositionally biased region" description="Low complexity" evidence="1">
    <location>
        <begin position="627"/>
        <end position="638"/>
    </location>
</feature>
<feature type="compositionally biased region" description="Polar residues" evidence="1">
    <location>
        <begin position="484"/>
        <end position="499"/>
    </location>
</feature>
<feature type="region of interest" description="Disordered" evidence="1">
    <location>
        <begin position="1"/>
        <end position="92"/>
    </location>
</feature>
<accession>A0A2N1JFD9</accession>
<sequence>MDFKQSVTTRPIGSGAKHLGLNFPWSEPSVLEGPMEGGKANFLSVDDPESDTDSEDDILSPPQAAPRAPRAAAQAQRVSPAVPARPVPAAQPRVPLANVHSRTKLHTEAPEITPVPAKPAAKDSVRMSPPVTSMSLGPGLSPPLSGALKATLAPKAKLVSQNGTTNNGMDSAKYHQFFADQASPLSRYEADMSSAGHGSKLETSPPLVSKDAVPPKRSDKPTLNQPNRDYSKPGHGHSAADAYNKRMMTEKQQSSALPTLDTSRATADAESARDPTVLSDAQKAEQNGLGIGGIFGKSGDKSIKNTASRFFKKVGRTKQPSAPPMPVEGIQNQPSKEFNLARTRETAGDALQSSRPSSPMQFSGFRDRLRSTYDARVRSFSQEKSDPSRGLKQDPMPVSAAYQAVYLNDEVLSSAGGIQDEDYIEEEDEDFYEEGEEREEEEASMRGPRSAPPTQGPTPVVGQPFVQQNLNSFAARDAVKTSPDPLSQAGTAPTEQVPVQNRPLPQSKPVPSLSQVEEPNIKTQKATLDEPRRSMQAPQTPLEQAENTIAKAKPAAHGLASEDARSPQARREPSAYYPNDERANASHKAPQSRISSWASMFKEPKDGAAQSKNLWQSLMKKLHIGQAEAAAPTKTAETLGTSLSPPLAQGAVNEKPPKVPTEKPAFSNQNRQSRTISALKNPLRKQPKPPAPKPRTINLSVPEASPVTNSSDATPATNTKASAPPQLPTPAALLGKDRPDTAAVTRPGEANTLDAAGAADADASSHLGGAAVPILGAATSPQEDYYNQWIKGENGEYGYEYGYGENYNYGYEYGYGYDNAQQGYDPASTEESNLLNLNFNQNDWSLNFDFDRPKQRSMGYSNANGKSLAQTLGEPSAVRTDHNQPGVPHELEPNSSTKLPTMQSTFSLGAELVDFL</sequence>
<evidence type="ECO:0000313" key="2">
    <source>
        <dbReference type="EMBL" id="PKI85250.1"/>
    </source>
</evidence>
<feature type="compositionally biased region" description="Low complexity" evidence="1">
    <location>
        <begin position="721"/>
        <end position="734"/>
    </location>
</feature>
<dbReference type="Proteomes" id="UP000232875">
    <property type="component" value="Unassembled WGS sequence"/>
</dbReference>
<feature type="compositionally biased region" description="Polar residues" evidence="1">
    <location>
        <begin position="706"/>
        <end position="720"/>
    </location>
</feature>
<feature type="compositionally biased region" description="Polar residues" evidence="1">
    <location>
        <begin position="351"/>
        <end position="361"/>
    </location>
</feature>
<evidence type="ECO:0000256" key="1">
    <source>
        <dbReference type="SAM" id="MobiDB-lite"/>
    </source>
</evidence>
<feature type="compositionally biased region" description="Polar residues" evidence="1">
    <location>
        <begin position="250"/>
        <end position="265"/>
    </location>
</feature>
<reference evidence="2 3" key="1">
    <citation type="submission" date="2017-10" db="EMBL/GenBank/DDBJ databases">
        <title>A novel species of cold-tolerant Malassezia isolated from bats.</title>
        <authorList>
            <person name="Lorch J.M."/>
            <person name="Palmer J.M."/>
            <person name="Vanderwolf K.J."/>
            <person name="Schmidt K.Z."/>
            <person name="Verant M.L."/>
            <person name="Weller T.J."/>
            <person name="Blehert D.S."/>
        </authorList>
    </citation>
    <scope>NUCLEOTIDE SEQUENCE [LARGE SCALE GENOMIC DNA]</scope>
    <source>
        <strain evidence="2 3">NWHC:44797-103</strain>
    </source>
</reference>
<evidence type="ECO:0000313" key="3">
    <source>
        <dbReference type="Proteomes" id="UP000232875"/>
    </source>
</evidence>
<gene>
    <name evidence="2" type="ORF">MVES_000960</name>
</gene>
<feature type="compositionally biased region" description="Polar residues" evidence="1">
    <location>
        <begin position="536"/>
        <end position="547"/>
    </location>
</feature>
<feature type="compositionally biased region" description="Polar residues" evidence="1">
    <location>
        <begin position="512"/>
        <end position="526"/>
    </location>
</feature>
<feature type="region of interest" description="Disordered" evidence="1">
    <location>
        <begin position="875"/>
        <end position="901"/>
    </location>
</feature>
<feature type="compositionally biased region" description="Low complexity" evidence="1">
    <location>
        <begin position="60"/>
        <end position="92"/>
    </location>
</feature>
<feature type="region of interest" description="Disordered" evidence="1">
    <location>
        <begin position="314"/>
        <end position="366"/>
    </location>
</feature>
<proteinExistence type="predicted"/>
<feature type="region of interest" description="Disordered" evidence="1">
    <location>
        <begin position="114"/>
        <end position="136"/>
    </location>
</feature>
<feature type="compositionally biased region" description="Acidic residues" evidence="1">
    <location>
        <begin position="419"/>
        <end position="442"/>
    </location>
</feature>
<feature type="region of interest" description="Disordered" evidence="1">
    <location>
        <begin position="627"/>
        <end position="742"/>
    </location>
</feature>
<feature type="compositionally biased region" description="Basic and acidic residues" evidence="1">
    <location>
        <begin position="560"/>
        <end position="584"/>
    </location>
</feature>
<feature type="compositionally biased region" description="Acidic residues" evidence="1">
    <location>
        <begin position="46"/>
        <end position="58"/>
    </location>
</feature>
<dbReference type="EMBL" id="KZ454988">
    <property type="protein sequence ID" value="PKI85250.1"/>
    <property type="molecule type" value="Genomic_DNA"/>
</dbReference>
<dbReference type="AlphaFoldDB" id="A0A2N1JFD9"/>
<protein>
    <submittedName>
        <fullName evidence="2">Uncharacterized protein</fullName>
    </submittedName>
</protein>
<feature type="region of interest" description="Disordered" evidence="1">
    <location>
        <begin position="413"/>
        <end position="592"/>
    </location>
</feature>
<feature type="compositionally biased region" description="Polar residues" evidence="1">
    <location>
        <begin position="666"/>
        <end position="678"/>
    </location>
</feature>
<keyword evidence="3" id="KW-1185">Reference proteome</keyword>
<name>A0A2N1JFD9_9BASI</name>
<organism evidence="2 3">
    <name type="scientific">Malassezia vespertilionis</name>
    <dbReference type="NCBI Taxonomy" id="2020962"/>
    <lineage>
        <taxon>Eukaryota</taxon>
        <taxon>Fungi</taxon>
        <taxon>Dikarya</taxon>
        <taxon>Basidiomycota</taxon>
        <taxon>Ustilaginomycotina</taxon>
        <taxon>Malasseziomycetes</taxon>
        <taxon>Malasseziales</taxon>
        <taxon>Malasseziaceae</taxon>
        <taxon>Malassezia</taxon>
    </lineage>
</organism>
<feature type="region of interest" description="Disordered" evidence="1">
    <location>
        <begin position="188"/>
        <end position="279"/>
    </location>
</feature>
<feature type="compositionally biased region" description="Polar residues" evidence="1">
    <location>
        <begin position="1"/>
        <end position="11"/>
    </location>
</feature>